<dbReference type="Proteomes" id="UP000255014">
    <property type="component" value="Unassembled WGS sequence"/>
</dbReference>
<reference evidence="3 4" key="1">
    <citation type="submission" date="2018-06" db="EMBL/GenBank/DDBJ databases">
        <authorList>
            <consortium name="Pathogen Informatics"/>
            <person name="Doyle S."/>
        </authorList>
    </citation>
    <scope>NUCLEOTIDE SEQUENCE [LARGE SCALE GENOMIC DNA]</scope>
    <source>
        <strain evidence="3 4">NCTC10911</strain>
    </source>
</reference>
<dbReference type="GO" id="GO:0005886">
    <property type="term" value="C:plasma membrane"/>
    <property type="evidence" value="ECO:0007669"/>
    <property type="project" value="UniProtKB-SubCell"/>
</dbReference>
<evidence type="ECO:0000256" key="2">
    <source>
        <dbReference type="RuleBase" id="RU362097"/>
    </source>
</evidence>
<dbReference type="PANTHER" id="PTHR30203">
    <property type="entry name" value="OUTER MEMBRANE CATION EFFLUX PROTEIN"/>
    <property type="match status" value="1"/>
</dbReference>
<dbReference type="AlphaFoldDB" id="A0A381A4C2"/>
<keyword evidence="2" id="KW-1134">Transmembrane beta strand</keyword>
<keyword evidence="2" id="KW-0472">Membrane</keyword>
<sequence>MVLVGLPGLPEDLPAPAVFGRDQLLASVPAGLPSDLLTRRPDILAAENQLKAANANIGAARAAFFPTISLTGLLGVASTSLDTLFKGGQGYWSFSPSITTPLFAGGSIREGLNLAKARDNIAVAQYEQSIQQAFREVSDTLAGEATYSAQLDAQRALQVAAGRTLELSNLRYNNGIDSYLQVQTAQVDFFNAQLALVQTGLAALINRVELYKALGGGWQESTTKQP</sequence>
<comment type="similarity">
    <text evidence="1 2">Belongs to the outer membrane factor (OMF) (TC 1.B.17) family.</text>
</comment>
<dbReference type="Gene3D" id="1.20.1600.10">
    <property type="entry name" value="Outer membrane efflux proteins (OEP)"/>
    <property type="match status" value="1"/>
</dbReference>
<accession>A0A381A4C2</accession>
<dbReference type="Pfam" id="PF02321">
    <property type="entry name" value="OEP"/>
    <property type="match status" value="1"/>
</dbReference>
<proteinExistence type="inferred from homology"/>
<evidence type="ECO:0000256" key="1">
    <source>
        <dbReference type="ARBA" id="ARBA00007613"/>
    </source>
</evidence>
<name>A0A381A4C2_BORPT</name>
<keyword evidence="2" id="KW-0564">Palmitate</keyword>
<dbReference type="PANTHER" id="PTHR30203:SF32">
    <property type="entry name" value="CATION EFFLUX SYSTEM PROTEIN CUSC"/>
    <property type="match status" value="1"/>
</dbReference>
<dbReference type="InterPro" id="IPR010131">
    <property type="entry name" value="MdtP/NodT-like"/>
</dbReference>
<comment type="subcellular location">
    <subcellularLocation>
        <location evidence="2">Cell membrane</location>
        <topology evidence="2">Lipid-anchor</topology>
    </subcellularLocation>
</comment>
<protein>
    <submittedName>
        <fullName evidence="3">Outer membrane protein oprM</fullName>
    </submittedName>
</protein>
<dbReference type="EMBL" id="UFTT01000002">
    <property type="protein sequence ID" value="SUV65296.1"/>
    <property type="molecule type" value="Genomic_DNA"/>
</dbReference>
<keyword evidence="2" id="KW-0812">Transmembrane</keyword>
<dbReference type="NCBIfam" id="TIGR01845">
    <property type="entry name" value="outer_NodT"/>
    <property type="match status" value="1"/>
</dbReference>
<evidence type="ECO:0000313" key="3">
    <source>
        <dbReference type="EMBL" id="SUV65296.1"/>
    </source>
</evidence>
<evidence type="ECO:0000313" key="4">
    <source>
        <dbReference type="Proteomes" id="UP000255014"/>
    </source>
</evidence>
<organism evidence="3 4">
    <name type="scientific">Bordetella pertussis</name>
    <dbReference type="NCBI Taxonomy" id="520"/>
    <lineage>
        <taxon>Bacteria</taxon>
        <taxon>Pseudomonadati</taxon>
        <taxon>Pseudomonadota</taxon>
        <taxon>Betaproteobacteria</taxon>
        <taxon>Burkholderiales</taxon>
        <taxon>Alcaligenaceae</taxon>
        <taxon>Bordetella</taxon>
    </lineage>
</organism>
<dbReference type="GO" id="GO:0015562">
    <property type="term" value="F:efflux transmembrane transporter activity"/>
    <property type="evidence" value="ECO:0007669"/>
    <property type="project" value="InterPro"/>
</dbReference>
<dbReference type="InterPro" id="IPR003423">
    <property type="entry name" value="OMP_efflux"/>
</dbReference>
<keyword evidence="2" id="KW-0449">Lipoprotein</keyword>
<gene>
    <name evidence="3" type="primary">oprM_4</name>
    <name evidence="3" type="ORF">NCTC10911_02343</name>
</gene>
<dbReference type="SUPFAM" id="SSF56954">
    <property type="entry name" value="Outer membrane efflux proteins (OEP)"/>
    <property type="match status" value="1"/>
</dbReference>